<accession>A0A8H2WFD8</accession>
<dbReference type="Proteomes" id="UP000663826">
    <property type="component" value="Unassembled WGS sequence"/>
</dbReference>
<feature type="region of interest" description="Disordered" evidence="1">
    <location>
        <begin position="297"/>
        <end position="323"/>
    </location>
</feature>
<reference evidence="2" key="1">
    <citation type="submission" date="2021-01" db="EMBL/GenBank/DDBJ databases">
        <authorList>
            <person name="Kaushik A."/>
        </authorList>
    </citation>
    <scope>NUCLEOTIDE SEQUENCE</scope>
    <source>
        <strain evidence="2">AG1-1B</strain>
    </source>
</reference>
<name>A0A8H2WFD8_9AGAM</name>
<proteinExistence type="predicted"/>
<protein>
    <submittedName>
        <fullName evidence="2">Uncharacterized protein</fullName>
    </submittedName>
</protein>
<feature type="compositionally biased region" description="Gly residues" evidence="1">
    <location>
        <begin position="21"/>
        <end position="34"/>
    </location>
</feature>
<evidence type="ECO:0000256" key="1">
    <source>
        <dbReference type="SAM" id="MobiDB-lite"/>
    </source>
</evidence>
<sequence length="459" mass="49815">MDSFFKKAQQALEQVTDSQSSGGGDRNQSQGGGSSFRLPGPVVDWIEKYVDTFAPSVSRQVSEEISTFQNATLQSLEDHIKAVFEEATLSKNSSLREKEVKIPPRISTKFNTVPDFLILITLLLSSEVDRRVEIPTIYKTKHDSNRFIVQQPLPEYGTRGLPFAGNLGNVLGTQMALFNPQGQGETAPQHERNVFQVALNKVTDFAKSADNEIGGKVATVAQAINGFNIDPTAKAQEVTPRIREKVDRVLTDLHAPLADQLTTLALTQVKNFLKGSITTKELGQGAMESVGGLVRGFMNTGDSGTTSRSGPGGGSNPVPDAPGGFVGLLSEKLSDGLTVIRAHTRQDFRRVLGDIEEKLFDSLPNEISGPLMAVLGGNPFSDDEKQQARGGGGFNILDEVKDKLRVIIERIQKGLRDRVLEVVSGGHRKLEDKAWGNVQGAIVTKVQKFVPGIQVKLDD</sequence>
<dbReference type="EMBL" id="CAJMWQ010000582">
    <property type="protein sequence ID" value="CAE6364660.1"/>
    <property type="molecule type" value="Genomic_DNA"/>
</dbReference>
<organism evidence="2 3">
    <name type="scientific">Rhizoctonia solani</name>
    <dbReference type="NCBI Taxonomy" id="456999"/>
    <lineage>
        <taxon>Eukaryota</taxon>
        <taxon>Fungi</taxon>
        <taxon>Dikarya</taxon>
        <taxon>Basidiomycota</taxon>
        <taxon>Agaricomycotina</taxon>
        <taxon>Agaricomycetes</taxon>
        <taxon>Cantharellales</taxon>
        <taxon>Ceratobasidiaceae</taxon>
        <taxon>Rhizoctonia</taxon>
    </lineage>
</organism>
<evidence type="ECO:0000313" key="2">
    <source>
        <dbReference type="EMBL" id="CAE6364660.1"/>
    </source>
</evidence>
<dbReference type="AlphaFoldDB" id="A0A8H2WFD8"/>
<evidence type="ECO:0000313" key="3">
    <source>
        <dbReference type="Proteomes" id="UP000663826"/>
    </source>
</evidence>
<feature type="region of interest" description="Disordered" evidence="1">
    <location>
        <begin position="1"/>
        <end position="37"/>
    </location>
</feature>
<gene>
    <name evidence="2" type="ORF">RDB_LOCUS13142</name>
</gene>
<feature type="compositionally biased region" description="Low complexity" evidence="1">
    <location>
        <begin position="300"/>
        <end position="309"/>
    </location>
</feature>
<comment type="caution">
    <text evidence="2">The sequence shown here is derived from an EMBL/GenBank/DDBJ whole genome shotgun (WGS) entry which is preliminary data.</text>
</comment>